<name>A0A3P8W8M7_CYNSE</name>
<reference evidence="7" key="2">
    <citation type="submission" date="2025-08" db="UniProtKB">
        <authorList>
            <consortium name="Ensembl"/>
        </authorList>
    </citation>
    <scope>IDENTIFICATION</scope>
</reference>
<dbReference type="InterPro" id="IPR023266">
    <property type="entry name" value="Aquaporin_11"/>
</dbReference>
<dbReference type="GO" id="GO:0015267">
    <property type="term" value="F:channel activity"/>
    <property type="evidence" value="ECO:0007669"/>
    <property type="project" value="TreeGrafter"/>
</dbReference>
<dbReference type="STRING" id="244447.ENSCSEP00000023883"/>
<evidence type="ECO:0000256" key="6">
    <source>
        <dbReference type="SAM" id="SignalP"/>
    </source>
</evidence>
<dbReference type="AlphaFoldDB" id="A0A3P8W8M7"/>
<dbReference type="InterPro" id="IPR051883">
    <property type="entry name" value="AQP11/12_channel"/>
</dbReference>
<dbReference type="KEGG" id="csem:103395356"/>
<accession>A0A3P8W8M7</accession>
<dbReference type="GO" id="GO:0005737">
    <property type="term" value="C:cytoplasm"/>
    <property type="evidence" value="ECO:0007669"/>
    <property type="project" value="TreeGrafter"/>
</dbReference>
<dbReference type="Gene3D" id="1.20.1080.10">
    <property type="entry name" value="Glycerol uptake facilitator protein"/>
    <property type="match status" value="1"/>
</dbReference>
<dbReference type="Proteomes" id="UP000265120">
    <property type="component" value="Chromosome 19"/>
</dbReference>
<sequence length="274" mass="29381">MIDLWISLSVLVAAVLLSEATRRITSRLFARASWLYLLEAASTFQLCCCSQELKLLAEKANLKPQPLIALTLTYTITVVHLTTFRGAACNPVGVLDRVYRGIISGRAAVVLIACQFSAALASQFFAASVWSLGLSDVHVRQQKFGTRCFDPVGGTLLEAAAAELVGAFIMQAVVLNLHKVDAKLRVFCIATLITTLSYAVGSISGSVLNPVLAFAIQFPCSGHTYLEYCFVYWLGPASGVASCVLLVDKILPFLSGKSSVGQDVATAAHKSKMQ</sequence>
<evidence type="ECO:0000256" key="2">
    <source>
        <dbReference type="ARBA" id="ARBA00022692"/>
    </source>
</evidence>
<comment type="similarity">
    <text evidence="5">Belongs to the MIP/aquaporin (TC 1.A.8) family.</text>
</comment>
<evidence type="ECO:0000313" key="7">
    <source>
        <dbReference type="Ensembl" id="ENSCSEP00000023883.1"/>
    </source>
</evidence>
<evidence type="ECO:0000313" key="8">
    <source>
        <dbReference type="Proteomes" id="UP000265120"/>
    </source>
</evidence>
<comment type="subcellular location">
    <subcellularLocation>
        <location evidence="1">Membrane</location>
        <topology evidence="1">Multi-pass membrane protein</topology>
    </subcellularLocation>
</comment>
<evidence type="ECO:0000256" key="5">
    <source>
        <dbReference type="PIRNR" id="PIRNR017529"/>
    </source>
</evidence>
<evidence type="ECO:0000256" key="3">
    <source>
        <dbReference type="ARBA" id="ARBA00022989"/>
    </source>
</evidence>
<keyword evidence="6" id="KW-0732">Signal</keyword>
<organism evidence="7 8">
    <name type="scientific">Cynoglossus semilaevis</name>
    <name type="common">Tongue sole</name>
    <dbReference type="NCBI Taxonomy" id="244447"/>
    <lineage>
        <taxon>Eukaryota</taxon>
        <taxon>Metazoa</taxon>
        <taxon>Chordata</taxon>
        <taxon>Craniata</taxon>
        <taxon>Vertebrata</taxon>
        <taxon>Euteleostomi</taxon>
        <taxon>Actinopterygii</taxon>
        <taxon>Neopterygii</taxon>
        <taxon>Teleostei</taxon>
        <taxon>Neoteleostei</taxon>
        <taxon>Acanthomorphata</taxon>
        <taxon>Carangaria</taxon>
        <taxon>Pleuronectiformes</taxon>
        <taxon>Pleuronectoidei</taxon>
        <taxon>Cynoglossidae</taxon>
        <taxon>Cynoglossinae</taxon>
        <taxon>Cynoglossus</taxon>
    </lineage>
</organism>
<feature type="transmembrane region" description="Helical" evidence="5">
    <location>
        <begin position="186"/>
        <end position="205"/>
    </location>
</feature>
<proteinExistence type="inferred from homology"/>
<keyword evidence="8" id="KW-1185">Reference proteome</keyword>
<dbReference type="GeneID" id="103395356"/>
<dbReference type="GeneTree" id="ENSGT00530000063816"/>
<dbReference type="PRINTS" id="PR02024">
    <property type="entry name" value="AQUAPORIN11"/>
</dbReference>
<comment type="caution">
    <text evidence="5">Lacks conserved residue(s) required for the propagation of feature annotation.</text>
</comment>
<reference evidence="7 8" key="1">
    <citation type="journal article" date="2014" name="Nat. Genet.">
        <title>Whole-genome sequence of a flatfish provides insights into ZW sex chromosome evolution and adaptation to a benthic lifestyle.</title>
        <authorList>
            <person name="Chen S."/>
            <person name="Zhang G."/>
            <person name="Shao C."/>
            <person name="Huang Q."/>
            <person name="Liu G."/>
            <person name="Zhang P."/>
            <person name="Song W."/>
            <person name="An N."/>
            <person name="Chalopin D."/>
            <person name="Volff J.N."/>
            <person name="Hong Y."/>
            <person name="Li Q."/>
            <person name="Sha Z."/>
            <person name="Zhou H."/>
            <person name="Xie M."/>
            <person name="Yu Q."/>
            <person name="Liu Y."/>
            <person name="Xiang H."/>
            <person name="Wang N."/>
            <person name="Wu K."/>
            <person name="Yang C."/>
            <person name="Zhou Q."/>
            <person name="Liao X."/>
            <person name="Yang L."/>
            <person name="Hu Q."/>
            <person name="Zhang J."/>
            <person name="Meng L."/>
            <person name="Jin L."/>
            <person name="Tian Y."/>
            <person name="Lian J."/>
            <person name="Yang J."/>
            <person name="Miao G."/>
            <person name="Liu S."/>
            <person name="Liang Z."/>
            <person name="Yan F."/>
            <person name="Li Y."/>
            <person name="Sun B."/>
            <person name="Zhang H."/>
            <person name="Zhang J."/>
            <person name="Zhu Y."/>
            <person name="Du M."/>
            <person name="Zhao Y."/>
            <person name="Schartl M."/>
            <person name="Tang Q."/>
            <person name="Wang J."/>
        </authorList>
    </citation>
    <scope>NUCLEOTIDE SEQUENCE</scope>
</reference>
<keyword evidence="4 5" id="KW-0472">Membrane</keyword>
<dbReference type="PIRSF" id="PIRSF017529">
    <property type="entry name" value="Aquaporin_11/12"/>
    <property type="match status" value="1"/>
</dbReference>
<dbReference type="PANTHER" id="PTHR21191:SF7">
    <property type="entry name" value="AQUAPORIN-11"/>
    <property type="match status" value="1"/>
</dbReference>
<dbReference type="SUPFAM" id="SSF81338">
    <property type="entry name" value="Aquaporin-like"/>
    <property type="match status" value="1"/>
</dbReference>
<dbReference type="PANTHER" id="PTHR21191">
    <property type="entry name" value="AQUAPORIN"/>
    <property type="match status" value="1"/>
</dbReference>
<dbReference type="GO" id="GO:0016020">
    <property type="term" value="C:membrane"/>
    <property type="evidence" value="ECO:0007669"/>
    <property type="project" value="UniProtKB-SubCell"/>
</dbReference>
<keyword evidence="2 5" id="KW-0812">Transmembrane</keyword>
<feature type="transmembrane region" description="Helical" evidence="5">
    <location>
        <begin position="152"/>
        <end position="174"/>
    </location>
</feature>
<reference evidence="7" key="3">
    <citation type="submission" date="2025-09" db="UniProtKB">
        <authorList>
            <consortium name="Ensembl"/>
        </authorList>
    </citation>
    <scope>IDENTIFICATION</scope>
</reference>
<evidence type="ECO:0000256" key="1">
    <source>
        <dbReference type="ARBA" id="ARBA00004141"/>
    </source>
</evidence>
<dbReference type="RefSeq" id="XP_008331251.1">
    <property type="nucleotide sequence ID" value="XM_008333029.3"/>
</dbReference>
<feature type="transmembrane region" description="Helical" evidence="5">
    <location>
        <begin position="225"/>
        <end position="247"/>
    </location>
</feature>
<dbReference type="OrthoDB" id="1058301at2759"/>
<dbReference type="InterPro" id="IPR023271">
    <property type="entry name" value="Aquaporin-like"/>
</dbReference>
<dbReference type="Ensembl" id="ENSCSET00000024203.1">
    <property type="protein sequence ID" value="ENSCSEP00000023883.1"/>
    <property type="gene ID" value="ENSCSEG00000015230.1"/>
</dbReference>
<protein>
    <recommendedName>
        <fullName evidence="5">Aquaporin</fullName>
    </recommendedName>
</protein>
<evidence type="ECO:0000256" key="4">
    <source>
        <dbReference type="ARBA" id="ARBA00023136"/>
    </source>
</evidence>
<dbReference type="InterPro" id="IPR016697">
    <property type="entry name" value="Aquaporin_11/12"/>
</dbReference>
<dbReference type="InParanoid" id="A0A3P8W8M7"/>
<dbReference type="OMA" id="QRFGFRC"/>
<feature type="signal peptide" evidence="6">
    <location>
        <begin position="1"/>
        <end position="20"/>
    </location>
</feature>
<feature type="transmembrane region" description="Helical" evidence="5">
    <location>
        <begin position="108"/>
        <end position="132"/>
    </location>
</feature>
<feature type="chain" id="PRO_5018054958" description="Aquaporin" evidence="6">
    <location>
        <begin position="21"/>
        <end position="274"/>
    </location>
</feature>
<keyword evidence="3 5" id="KW-1133">Transmembrane helix</keyword>